<comment type="caution">
    <text evidence="1">The sequence shown here is derived from an EMBL/GenBank/DDBJ whole genome shotgun (WGS) entry which is preliminary data.</text>
</comment>
<proteinExistence type="predicted"/>
<accession>A0A5C5YLV7</accession>
<evidence type="ECO:0000313" key="1">
    <source>
        <dbReference type="EMBL" id="TWT75738.1"/>
    </source>
</evidence>
<sequence length="283" mass="28114">MGLPASSTATLVATPTVTAPSADALIVAAKLPLPLSIKLLAVPPPTVMSPISNPLTDSPKSIDTENGSLLVGMPGPVIVGVGVAVSTVTAYCVAAKFGFPAVSNAIPAAMSTVSKPSLAALIVIVNSPFPPTTKLLAVPPATVTSVNAKPLTVSPKSISRSNELWFVGLASPMMIGTSASVSSLTEYSAAARFALPAASSATSAATFTVTVPSALASIVAVKLPLALSVRLVTLPPLTAISPAVNPSTVSPKSIVTLNGSALVGVDGPLIIGFGAVVSMIVEY</sequence>
<dbReference type="EMBL" id="SJPJ01000004">
    <property type="protein sequence ID" value="TWT75738.1"/>
    <property type="molecule type" value="Genomic_DNA"/>
</dbReference>
<gene>
    <name evidence="1" type="ORF">CA13_73820</name>
</gene>
<evidence type="ECO:0000313" key="2">
    <source>
        <dbReference type="Proteomes" id="UP000315010"/>
    </source>
</evidence>
<keyword evidence="2" id="KW-1185">Reference proteome</keyword>
<dbReference type="Proteomes" id="UP000315010">
    <property type="component" value="Unassembled WGS sequence"/>
</dbReference>
<reference evidence="1 2" key="1">
    <citation type="submission" date="2019-02" db="EMBL/GenBank/DDBJ databases">
        <title>Deep-cultivation of Planctomycetes and their phenomic and genomic characterization uncovers novel biology.</title>
        <authorList>
            <person name="Wiegand S."/>
            <person name="Jogler M."/>
            <person name="Boedeker C."/>
            <person name="Pinto D."/>
            <person name="Vollmers J."/>
            <person name="Rivas-Marin E."/>
            <person name="Kohn T."/>
            <person name="Peeters S.H."/>
            <person name="Heuer A."/>
            <person name="Rast P."/>
            <person name="Oberbeckmann S."/>
            <person name="Bunk B."/>
            <person name="Jeske O."/>
            <person name="Meyerdierks A."/>
            <person name="Storesund J.E."/>
            <person name="Kallscheuer N."/>
            <person name="Luecker S."/>
            <person name="Lage O.M."/>
            <person name="Pohl T."/>
            <person name="Merkel B.J."/>
            <person name="Hornburger P."/>
            <person name="Mueller R.-W."/>
            <person name="Bruemmer F."/>
            <person name="Labrenz M."/>
            <person name="Spormann A.M."/>
            <person name="Op Den Camp H."/>
            <person name="Overmann J."/>
            <person name="Amann R."/>
            <person name="Jetten M.S.M."/>
            <person name="Mascher T."/>
            <person name="Medema M.H."/>
            <person name="Devos D.P."/>
            <person name="Kaster A.-K."/>
            <person name="Ovreas L."/>
            <person name="Rohde M."/>
            <person name="Galperin M.Y."/>
            <person name="Jogler C."/>
        </authorList>
    </citation>
    <scope>NUCLEOTIDE SEQUENCE [LARGE SCALE GENOMIC DNA]</scope>
    <source>
        <strain evidence="1 2">CA13</strain>
    </source>
</reference>
<protein>
    <submittedName>
        <fullName evidence="1">Uncharacterized protein</fullName>
    </submittedName>
</protein>
<dbReference type="AlphaFoldDB" id="A0A5C5YLV7"/>
<name>A0A5C5YLV7_9BACT</name>
<organism evidence="1 2">
    <name type="scientific">Novipirellula herctigrandis</name>
    <dbReference type="NCBI Taxonomy" id="2527986"/>
    <lineage>
        <taxon>Bacteria</taxon>
        <taxon>Pseudomonadati</taxon>
        <taxon>Planctomycetota</taxon>
        <taxon>Planctomycetia</taxon>
        <taxon>Pirellulales</taxon>
        <taxon>Pirellulaceae</taxon>
        <taxon>Novipirellula</taxon>
    </lineage>
</organism>